<dbReference type="SUPFAM" id="SSF47413">
    <property type="entry name" value="lambda repressor-like DNA-binding domains"/>
    <property type="match status" value="1"/>
</dbReference>
<keyword evidence="1" id="KW-0805">Transcription regulation</keyword>
<evidence type="ECO:0000256" key="3">
    <source>
        <dbReference type="ARBA" id="ARBA00023163"/>
    </source>
</evidence>
<dbReference type="Proteomes" id="UP000245921">
    <property type="component" value="Unassembled WGS sequence"/>
</dbReference>
<keyword evidence="2" id="KW-0238">DNA-binding</keyword>
<dbReference type="PANTHER" id="PTHR30146">
    <property type="entry name" value="LACI-RELATED TRANSCRIPTIONAL REPRESSOR"/>
    <property type="match status" value="1"/>
</dbReference>
<sequence length="333" mass="37389">MKKNNITIKDIANKAGVSKATVSYVINNKPGVSEKIRNKILKIMKEMNYIPNAVARGLAGKKTHYIGLIIPDISDMFYADIIKGVENKTNSNNYLLNLVTTHAEKAKEKQVIDLFTGGIVDGVIIMAYHINEEYIKILKERNVPFVFIDYPFTTNSVYTVTVDNFDGGYKATEYLIKAGCKKIAFLKGSSVAWDSENRFKGYLKALNDYSIKIDDSIIKDANFRREEGYTKTLEILSNKDIDGVFAANDQMALGAMKAIKEKNLNIPEDISVIGFDNIESSKFSEPTLSTVEQPLCKMGEKSVELLLELIDEKKPKSKKISLKTELIKRKSTK</sequence>
<evidence type="ECO:0000256" key="2">
    <source>
        <dbReference type="ARBA" id="ARBA00023125"/>
    </source>
</evidence>
<dbReference type="RefSeq" id="WP_109605406.1">
    <property type="nucleotide sequence ID" value="NZ_QGGI01000014.1"/>
</dbReference>
<evidence type="ECO:0000313" key="6">
    <source>
        <dbReference type="EMBL" id="PWJ89642.1"/>
    </source>
</evidence>
<dbReference type="GO" id="GO:0003700">
    <property type="term" value="F:DNA-binding transcription factor activity"/>
    <property type="evidence" value="ECO:0007669"/>
    <property type="project" value="TreeGrafter"/>
</dbReference>
<dbReference type="PANTHER" id="PTHR30146:SF109">
    <property type="entry name" value="HTH-TYPE TRANSCRIPTIONAL REGULATOR GALS"/>
    <property type="match status" value="1"/>
</dbReference>
<keyword evidence="7" id="KW-1185">Reference proteome</keyword>
<dbReference type="PROSITE" id="PS00356">
    <property type="entry name" value="HTH_LACI_1"/>
    <property type="match status" value="1"/>
</dbReference>
<evidence type="ECO:0000259" key="4">
    <source>
        <dbReference type="PROSITE" id="PS50932"/>
    </source>
</evidence>
<dbReference type="Pfam" id="PF13377">
    <property type="entry name" value="Peripla_BP_3"/>
    <property type="match status" value="1"/>
</dbReference>
<dbReference type="InterPro" id="IPR010982">
    <property type="entry name" value="Lambda_DNA-bd_dom_sf"/>
</dbReference>
<evidence type="ECO:0000259" key="5">
    <source>
        <dbReference type="PROSITE" id="PS50943"/>
    </source>
</evidence>
<organism evidence="6 7">
    <name type="scientific">Oceanotoga teriensis</name>
    <dbReference type="NCBI Taxonomy" id="515440"/>
    <lineage>
        <taxon>Bacteria</taxon>
        <taxon>Thermotogati</taxon>
        <taxon>Thermotogota</taxon>
        <taxon>Thermotogae</taxon>
        <taxon>Petrotogales</taxon>
        <taxon>Petrotogaceae</taxon>
        <taxon>Oceanotoga</taxon>
    </lineage>
</organism>
<dbReference type="GO" id="GO:0000976">
    <property type="term" value="F:transcription cis-regulatory region binding"/>
    <property type="evidence" value="ECO:0007669"/>
    <property type="project" value="TreeGrafter"/>
</dbReference>
<dbReference type="Gene3D" id="1.10.260.40">
    <property type="entry name" value="lambda repressor-like DNA-binding domains"/>
    <property type="match status" value="1"/>
</dbReference>
<dbReference type="InterPro" id="IPR000843">
    <property type="entry name" value="HTH_LacI"/>
</dbReference>
<proteinExistence type="predicted"/>
<gene>
    <name evidence="6" type="ORF">C7380_11445</name>
</gene>
<dbReference type="InterPro" id="IPR001387">
    <property type="entry name" value="Cro/C1-type_HTH"/>
</dbReference>
<protein>
    <submittedName>
        <fullName evidence="6">LacI family transcriptional regulator</fullName>
    </submittedName>
</protein>
<dbReference type="CDD" id="cd06267">
    <property type="entry name" value="PBP1_LacI_sugar_binding-like"/>
    <property type="match status" value="1"/>
</dbReference>
<dbReference type="AlphaFoldDB" id="A0AA45HI24"/>
<feature type="domain" description="HTH cro/C1-type" evidence="5">
    <location>
        <begin position="2"/>
        <end position="50"/>
    </location>
</feature>
<dbReference type="InterPro" id="IPR046335">
    <property type="entry name" value="LacI/GalR-like_sensor"/>
</dbReference>
<accession>A0AA45HI24</accession>
<dbReference type="SUPFAM" id="SSF53822">
    <property type="entry name" value="Periplasmic binding protein-like I"/>
    <property type="match status" value="1"/>
</dbReference>
<dbReference type="PRINTS" id="PR00036">
    <property type="entry name" value="HTHLACI"/>
</dbReference>
<keyword evidence="3" id="KW-0804">Transcription</keyword>
<dbReference type="PROSITE" id="PS50943">
    <property type="entry name" value="HTH_CROC1"/>
    <property type="match status" value="1"/>
</dbReference>
<comment type="caution">
    <text evidence="6">The sequence shown here is derived from an EMBL/GenBank/DDBJ whole genome shotgun (WGS) entry which is preliminary data.</text>
</comment>
<dbReference type="CDD" id="cd01392">
    <property type="entry name" value="HTH_LacI"/>
    <property type="match status" value="1"/>
</dbReference>
<evidence type="ECO:0000256" key="1">
    <source>
        <dbReference type="ARBA" id="ARBA00023015"/>
    </source>
</evidence>
<feature type="domain" description="HTH lacI-type" evidence="4">
    <location>
        <begin position="6"/>
        <end position="60"/>
    </location>
</feature>
<dbReference type="Pfam" id="PF00356">
    <property type="entry name" value="LacI"/>
    <property type="match status" value="1"/>
</dbReference>
<evidence type="ECO:0000313" key="7">
    <source>
        <dbReference type="Proteomes" id="UP000245921"/>
    </source>
</evidence>
<dbReference type="Gene3D" id="3.40.50.2300">
    <property type="match status" value="2"/>
</dbReference>
<dbReference type="InterPro" id="IPR028082">
    <property type="entry name" value="Peripla_BP_I"/>
</dbReference>
<name>A0AA45HI24_9BACT</name>
<dbReference type="SMART" id="SM00354">
    <property type="entry name" value="HTH_LACI"/>
    <property type="match status" value="1"/>
</dbReference>
<dbReference type="PROSITE" id="PS50932">
    <property type="entry name" value="HTH_LACI_2"/>
    <property type="match status" value="1"/>
</dbReference>
<dbReference type="EMBL" id="QGGI01000014">
    <property type="protein sequence ID" value="PWJ89642.1"/>
    <property type="molecule type" value="Genomic_DNA"/>
</dbReference>
<reference evidence="6 7" key="1">
    <citation type="submission" date="2018-05" db="EMBL/GenBank/DDBJ databases">
        <title>Genomic Encyclopedia of Type Strains, Phase IV (KMG-IV): sequencing the most valuable type-strain genomes for metagenomic binning, comparative biology and taxonomic classification.</title>
        <authorList>
            <person name="Goeker M."/>
        </authorList>
    </citation>
    <scope>NUCLEOTIDE SEQUENCE [LARGE SCALE GENOMIC DNA]</scope>
    <source>
        <strain evidence="6 7">DSM 24906</strain>
    </source>
</reference>